<sequence length="152" mass="16462">MKNSIHIQAIIDGTKQALNTIVPANVTTQSVSFLNEPYVQQEMSVLIGFIGDIKGRIIIDSNQPTYGQLASKMFGMPIEGEMLESFTGEFGNMVAGAICTHAGAQNINIDITPPTVMVGKTKLYGFESAFYIPVNIEEVGELSILFTIDGNE</sequence>
<comment type="caution">
    <text evidence="3">The sequence shown here is derived from an EMBL/GenBank/DDBJ whole genome shotgun (WGS) entry which is preliminary data.</text>
</comment>
<evidence type="ECO:0000256" key="1">
    <source>
        <dbReference type="ARBA" id="ARBA00022500"/>
    </source>
</evidence>
<dbReference type="STRING" id="1384049.CD29_05190"/>
<evidence type="ECO:0000313" key="3">
    <source>
        <dbReference type="EMBL" id="KGR79493.1"/>
    </source>
</evidence>
<dbReference type="InterPro" id="IPR028051">
    <property type="entry name" value="CheX-like_dom"/>
</dbReference>
<reference evidence="3 4" key="1">
    <citation type="submission" date="2014-02" db="EMBL/GenBank/DDBJ databases">
        <title>Draft genome sequence of Lysinibacillus manganicus DSM 26584T.</title>
        <authorList>
            <person name="Zhang F."/>
            <person name="Wang G."/>
            <person name="Zhang L."/>
        </authorList>
    </citation>
    <scope>NUCLEOTIDE SEQUENCE [LARGE SCALE GENOMIC DNA]</scope>
    <source>
        <strain evidence="3 4">DSM 26584</strain>
    </source>
</reference>
<dbReference type="CDD" id="cd17906">
    <property type="entry name" value="CheX"/>
    <property type="match status" value="1"/>
</dbReference>
<protein>
    <submittedName>
        <fullName evidence="3">Chemotaxis protein CheX</fullName>
    </submittedName>
</protein>
<dbReference type="Proteomes" id="UP000030416">
    <property type="component" value="Unassembled WGS sequence"/>
</dbReference>
<dbReference type="PANTHER" id="PTHR39452">
    <property type="entry name" value="CHEY-P PHOSPHATASE CHEX"/>
    <property type="match status" value="1"/>
</dbReference>
<name>A0A0A3I9M6_9BACL</name>
<evidence type="ECO:0000259" key="2">
    <source>
        <dbReference type="Pfam" id="PF13690"/>
    </source>
</evidence>
<dbReference type="PANTHER" id="PTHR39452:SF1">
    <property type="entry name" value="CHEY-P PHOSPHATASE CHEX"/>
    <property type="match status" value="1"/>
</dbReference>
<proteinExistence type="predicted"/>
<dbReference type="InterPro" id="IPR028976">
    <property type="entry name" value="CheC-like_sf"/>
</dbReference>
<dbReference type="EMBL" id="JPVN01000005">
    <property type="protein sequence ID" value="KGR79493.1"/>
    <property type="molecule type" value="Genomic_DNA"/>
</dbReference>
<organism evidence="3 4">
    <name type="scientific">Ureibacillus manganicus DSM 26584</name>
    <dbReference type="NCBI Taxonomy" id="1384049"/>
    <lineage>
        <taxon>Bacteria</taxon>
        <taxon>Bacillati</taxon>
        <taxon>Bacillota</taxon>
        <taxon>Bacilli</taxon>
        <taxon>Bacillales</taxon>
        <taxon>Caryophanaceae</taxon>
        <taxon>Ureibacillus</taxon>
    </lineage>
</organism>
<dbReference type="AlphaFoldDB" id="A0A0A3I9M6"/>
<keyword evidence="4" id="KW-1185">Reference proteome</keyword>
<keyword evidence="1" id="KW-0145">Chemotaxis</keyword>
<dbReference type="InterPro" id="IPR038756">
    <property type="entry name" value="CheX-like"/>
</dbReference>
<dbReference type="eggNOG" id="COG1406">
    <property type="taxonomic scope" value="Bacteria"/>
</dbReference>
<dbReference type="Pfam" id="PF13690">
    <property type="entry name" value="CheX"/>
    <property type="match status" value="1"/>
</dbReference>
<evidence type="ECO:0000313" key="4">
    <source>
        <dbReference type="Proteomes" id="UP000030416"/>
    </source>
</evidence>
<dbReference type="OrthoDB" id="9788100at2"/>
<dbReference type="SUPFAM" id="SSF103039">
    <property type="entry name" value="CheC-like"/>
    <property type="match status" value="1"/>
</dbReference>
<dbReference type="Gene3D" id="3.40.1550.10">
    <property type="entry name" value="CheC-like"/>
    <property type="match status" value="1"/>
</dbReference>
<accession>A0A0A3I9M6</accession>
<dbReference type="GO" id="GO:0006935">
    <property type="term" value="P:chemotaxis"/>
    <property type="evidence" value="ECO:0007669"/>
    <property type="project" value="UniProtKB-KW"/>
</dbReference>
<gene>
    <name evidence="3" type="ORF">CD29_05190</name>
</gene>
<feature type="domain" description="Chemotaxis phosphatase CheX-like" evidence="2">
    <location>
        <begin position="44"/>
        <end position="120"/>
    </location>
</feature>
<dbReference type="RefSeq" id="WP_036183634.1">
    <property type="nucleotide sequence ID" value="NZ_AVDA01000005.1"/>
</dbReference>